<dbReference type="EMBL" id="QYYD01000008">
    <property type="protein sequence ID" value="RJF75507.1"/>
    <property type="molecule type" value="Genomic_DNA"/>
</dbReference>
<reference evidence="2 3" key="1">
    <citation type="submission" date="2018-09" db="EMBL/GenBank/DDBJ databases">
        <title>Draft genome sequence of Rhodopseudomonas palustris 2.1.18.</title>
        <authorList>
            <person name="Robertson S.L."/>
            <person name="Meyer T.E."/>
            <person name="Kyndt J.A."/>
        </authorList>
    </citation>
    <scope>NUCLEOTIDE SEQUENCE [LARGE SCALE GENOMIC DNA]</scope>
    <source>
        <strain evidence="2 3">2.1.18</strain>
    </source>
</reference>
<protein>
    <submittedName>
        <fullName evidence="2">Uncharacterized protein</fullName>
    </submittedName>
</protein>
<feature type="compositionally biased region" description="Basic and acidic residues" evidence="1">
    <location>
        <begin position="26"/>
        <end position="50"/>
    </location>
</feature>
<feature type="region of interest" description="Disordered" evidence="1">
    <location>
        <begin position="1"/>
        <end position="72"/>
    </location>
</feature>
<evidence type="ECO:0000256" key="1">
    <source>
        <dbReference type="SAM" id="MobiDB-lite"/>
    </source>
</evidence>
<sequence>MERAERATTLTQEAIMSKLPPIPPEQRSDKGPGSDPQVEAKDTVPGRENFDSQGRQGNIKQNTTNKGYQQDR</sequence>
<accession>A0A418VH67</accession>
<dbReference type="AlphaFoldDB" id="A0A418VH67"/>
<evidence type="ECO:0000313" key="3">
    <source>
        <dbReference type="Proteomes" id="UP000285523"/>
    </source>
</evidence>
<comment type="caution">
    <text evidence="2">The sequence shown here is derived from an EMBL/GenBank/DDBJ whole genome shotgun (WGS) entry which is preliminary data.</text>
</comment>
<dbReference type="Proteomes" id="UP000285523">
    <property type="component" value="Unassembled WGS sequence"/>
</dbReference>
<gene>
    <name evidence="2" type="ORF">D4Q52_10065</name>
</gene>
<proteinExistence type="predicted"/>
<name>A0A418VH67_RHOPL</name>
<organism evidence="2 3">
    <name type="scientific">Rhodopseudomonas palustris</name>
    <dbReference type="NCBI Taxonomy" id="1076"/>
    <lineage>
        <taxon>Bacteria</taxon>
        <taxon>Pseudomonadati</taxon>
        <taxon>Pseudomonadota</taxon>
        <taxon>Alphaproteobacteria</taxon>
        <taxon>Hyphomicrobiales</taxon>
        <taxon>Nitrobacteraceae</taxon>
        <taxon>Rhodopseudomonas</taxon>
    </lineage>
</organism>
<evidence type="ECO:0000313" key="2">
    <source>
        <dbReference type="EMBL" id="RJF75507.1"/>
    </source>
</evidence>
<feature type="compositionally biased region" description="Polar residues" evidence="1">
    <location>
        <begin position="51"/>
        <end position="72"/>
    </location>
</feature>